<evidence type="ECO:0000259" key="5">
    <source>
        <dbReference type="Pfam" id="PF14905"/>
    </source>
</evidence>
<dbReference type="SUPFAM" id="SSF49464">
    <property type="entry name" value="Carboxypeptidase regulatory domain-like"/>
    <property type="match status" value="1"/>
</dbReference>
<dbReference type="EMBL" id="DXBE01000001">
    <property type="protein sequence ID" value="HIZ68277.1"/>
    <property type="molecule type" value="Genomic_DNA"/>
</dbReference>
<evidence type="ECO:0000256" key="2">
    <source>
        <dbReference type="ARBA" id="ARBA00023136"/>
    </source>
</evidence>
<keyword evidence="6" id="KW-0675">Receptor</keyword>
<comment type="caution">
    <text evidence="6">The sequence shown here is derived from an EMBL/GenBank/DDBJ whole genome shotgun (WGS) entry which is preliminary data.</text>
</comment>
<protein>
    <submittedName>
        <fullName evidence="6">TonB-dependent receptor</fullName>
    </submittedName>
</protein>
<evidence type="ECO:0000256" key="3">
    <source>
        <dbReference type="ARBA" id="ARBA00023237"/>
    </source>
</evidence>
<dbReference type="SUPFAM" id="SSF56935">
    <property type="entry name" value="Porins"/>
    <property type="match status" value="1"/>
</dbReference>
<organism evidence="6 7">
    <name type="scientific">Candidatus Prevotella avicola</name>
    <dbReference type="NCBI Taxonomy" id="2838738"/>
    <lineage>
        <taxon>Bacteria</taxon>
        <taxon>Pseudomonadati</taxon>
        <taxon>Bacteroidota</taxon>
        <taxon>Bacteroidia</taxon>
        <taxon>Bacteroidales</taxon>
        <taxon>Prevotellaceae</taxon>
        <taxon>Prevotella</taxon>
    </lineage>
</organism>
<dbReference type="InterPro" id="IPR036942">
    <property type="entry name" value="Beta-barrel_TonB_sf"/>
</dbReference>
<dbReference type="Pfam" id="PF14905">
    <property type="entry name" value="OMP_b-brl_3"/>
    <property type="match status" value="1"/>
</dbReference>
<accession>A0A9D2FX57</accession>
<feature type="chain" id="PRO_5038548995" evidence="4">
    <location>
        <begin position="21"/>
        <end position="779"/>
    </location>
</feature>
<feature type="signal peptide" evidence="4">
    <location>
        <begin position="1"/>
        <end position="20"/>
    </location>
</feature>
<evidence type="ECO:0000313" key="7">
    <source>
        <dbReference type="Proteomes" id="UP000824055"/>
    </source>
</evidence>
<proteinExistence type="predicted"/>
<dbReference type="InterPro" id="IPR041700">
    <property type="entry name" value="OMP_b-brl_3"/>
</dbReference>
<evidence type="ECO:0000313" key="6">
    <source>
        <dbReference type="EMBL" id="HIZ68277.1"/>
    </source>
</evidence>
<gene>
    <name evidence="6" type="ORF">H9966_00055</name>
</gene>
<keyword evidence="3" id="KW-0998">Cell outer membrane</keyword>
<dbReference type="InterPro" id="IPR008969">
    <property type="entry name" value="CarboxyPept-like_regulatory"/>
</dbReference>
<dbReference type="Proteomes" id="UP000824055">
    <property type="component" value="Unassembled WGS sequence"/>
</dbReference>
<feature type="domain" description="Outer membrane protein beta-barrel" evidence="5">
    <location>
        <begin position="367"/>
        <end position="753"/>
    </location>
</feature>
<evidence type="ECO:0000256" key="4">
    <source>
        <dbReference type="SAM" id="SignalP"/>
    </source>
</evidence>
<comment type="subcellular location">
    <subcellularLocation>
        <location evidence="1">Cell outer membrane</location>
    </subcellularLocation>
</comment>
<name>A0A9D2FX57_9BACT</name>
<keyword evidence="2" id="KW-0472">Membrane</keyword>
<evidence type="ECO:0000256" key="1">
    <source>
        <dbReference type="ARBA" id="ARBA00004442"/>
    </source>
</evidence>
<dbReference type="AlphaFoldDB" id="A0A9D2FX57"/>
<keyword evidence="4" id="KW-0732">Signal</keyword>
<dbReference type="Gene3D" id="2.40.170.20">
    <property type="entry name" value="TonB-dependent receptor, beta-barrel domain"/>
    <property type="match status" value="1"/>
</dbReference>
<dbReference type="GO" id="GO:0009279">
    <property type="term" value="C:cell outer membrane"/>
    <property type="evidence" value="ECO:0007669"/>
    <property type="project" value="UniProtKB-SubCell"/>
</dbReference>
<sequence>MNRFLFITIFLWVANFSAMAQAYKVSGHVSLHGQPLPFASVKNAHTGEVALSDSVGCYEIEASANNSLVCGYLGCVSKTMPVAGRKRLDFQLEEESTNLNGVEVVARRRPVRMSHNGFVVNMDAVRKDGKLLSDVLPQLPTLRLKDNVLSMAGKSGVLVYLNNHQVYLSDGDLMAYFNSLGLENIKRIHVISTPPAKYEAEENVGILEIETTKNIHPGWQARLLGKASVAHYLAGGASANILYSGKNFTIGNTLLGSLGNAYTRSRYTNDFGDYLVATDCPKKSTEKVVMTLTTFSLDISDRDHLSATLQLPWLYHERNHDLANDTRYFSPGSMAVDSIMSSKGQGRSANYQASGEINYAHVFGEQSALNITLGYINSYVRNRRDWHSQTTTAASTLDEDFYSAGHQKHDIYTLKADFTHALKGWKLNEGYKLAYTHSTSYNEENEQLVADATPQDLFGYREWNHALYVNAETSLRPLSLSLGLRAEYTQTKGISYSLGTTNRNHYWRLFPVVDVVYSINESNTLSLSYAGRIRRPSYWLLDPFRWYTSKYDYSEGNPFLKPAYIHDLSLSYMHGNALYAKLYFSKTDKDFGRMVFLDGKNIQNQVERAGNFLDIAEWGADLEYSPLLCSWLETKLSGELFYASYTSHQAAFQNVKGWGCVFSWDNTVFLGKHFSASLYVEDDLPGYYNYRKCHNALLLNAGLSYTNSKKNLMVSVKAEDLLKNGIPKYTYYSNGVKQLFDNYYDSRRIEVSLVLKLGNSYNKAKTNFQSSNAEEKERL</sequence>
<reference evidence="6" key="2">
    <citation type="submission" date="2021-04" db="EMBL/GenBank/DDBJ databases">
        <authorList>
            <person name="Gilroy R."/>
        </authorList>
    </citation>
    <scope>NUCLEOTIDE SEQUENCE</scope>
    <source>
        <strain evidence="6">ChiHecec3B27-8219</strain>
    </source>
</reference>
<reference evidence="6" key="1">
    <citation type="journal article" date="2021" name="PeerJ">
        <title>Extensive microbial diversity within the chicken gut microbiome revealed by metagenomics and culture.</title>
        <authorList>
            <person name="Gilroy R."/>
            <person name="Ravi A."/>
            <person name="Getino M."/>
            <person name="Pursley I."/>
            <person name="Horton D.L."/>
            <person name="Alikhan N.F."/>
            <person name="Baker D."/>
            <person name="Gharbi K."/>
            <person name="Hall N."/>
            <person name="Watson M."/>
            <person name="Adriaenssens E.M."/>
            <person name="Foster-Nyarko E."/>
            <person name="Jarju S."/>
            <person name="Secka A."/>
            <person name="Antonio M."/>
            <person name="Oren A."/>
            <person name="Chaudhuri R.R."/>
            <person name="La Ragione R."/>
            <person name="Hildebrand F."/>
            <person name="Pallen M.J."/>
        </authorList>
    </citation>
    <scope>NUCLEOTIDE SEQUENCE</scope>
    <source>
        <strain evidence="6">ChiHecec3B27-8219</strain>
    </source>
</reference>